<keyword evidence="3" id="KW-1185">Reference proteome</keyword>
<evidence type="ECO:0000313" key="2">
    <source>
        <dbReference type="EMBL" id="CCO04973.1"/>
    </source>
</evidence>
<sequence length="115" mass="13354">MEYTGAYYEPIANALHNQVIFVSVVNPLLIDDYGTNRVRKVKTDKKDSLKIASFAIDKWLDLREYIPANDIRKTLKILNRQYVQYNKILVMQKNNLISLLDSCFPNANTLFTSPR</sequence>
<gene>
    <name evidence="2" type="ORF">RBI_I01261</name>
</gene>
<evidence type="ECO:0000259" key="1">
    <source>
        <dbReference type="Pfam" id="PF01548"/>
    </source>
</evidence>
<protein>
    <recommendedName>
        <fullName evidence="1">Transposase IS110-like N-terminal domain-containing protein</fullName>
    </recommendedName>
</protein>
<accession>A0ABM9QGD7</accession>
<dbReference type="Proteomes" id="UP000027600">
    <property type="component" value="Chromosome I"/>
</dbReference>
<reference evidence="2 3" key="1">
    <citation type="journal article" date="2014" name="Int. J. Syst. Evol. Microbiol.">
        <title>Complete genome of a new Firmicutes species belonging to the dominant human colonic microbiota ('Ruminococcus bicirculans') reveals two chromosomes and a selective capacity to utilize plant glucans.</title>
        <authorList>
            <consortium name="NISC Comparative Sequencing Program"/>
            <person name="Wegmann U."/>
            <person name="Louis P."/>
            <person name="Goesmann A."/>
            <person name="Henrissat B."/>
            <person name="Duncan S.H."/>
            <person name="Flint H.J."/>
        </authorList>
    </citation>
    <scope>NUCLEOTIDE SEQUENCE [LARGE SCALE GENOMIC DNA]</scope>
    <source>
        <strain evidence="2 3">80/3</strain>
    </source>
</reference>
<dbReference type="EMBL" id="HF545616">
    <property type="protein sequence ID" value="CCO04973.1"/>
    <property type="molecule type" value="Genomic_DNA"/>
</dbReference>
<dbReference type="InterPro" id="IPR047650">
    <property type="entry name" value="Transpos_IS110"/>
</dbReference>
<dbReference type="InterPro" id="IPR002525">
    <property type="entry name" value="Transp_IS110-like_N"/>
</dbReference>
<feature type="domain" description="Transposase IS110-like N-terminal" evidence="1">
    <location>
        <begin position="1"/>
        <end position="105"/>
    </location>
</feature>
<name>A0ABM9QGD7_9FIRM</name>
<dbReference type="Pfam" id="PF01548">
    <property type="entry name" value="DEDD_Tnp_IS110"/>
    <property type="match status" value="1"/>
</dbReference>
<evidence type="ECO:0000313" key="3">
    <source>
        <dbReference type="Proteomes" id="UP000027600"/>
    </source>
</evidence>
<dbReference type="PANTHER" id="PTHR33055">
    <property type="entry name" value="TRANSPOSASE FOR INSERTION SEQUENCE ELEMENT IS1111A"/>
    <property type="match status" value="1"/>
</dbReference>
<proteinExistence type="predicted"/>
<organism evidence="2 3">
    <name type="scientific">Ruminococcus bicirculans</name>
    <name type="common">ex Wegman et al. 2014</name>
    <dbReference type="NCBI Taxonomy" id="1160721"/>
    <lineage>
        <taxon>Bacteria</taxon>
        <taxon>Bacillati</taxon>
        <taxon>Bacillota</taxon>
        <taxon>Clostridia</taxon>
        <taxon>Eubacteriales</taxon>
        <taxon>Oscillospiraceae</taxon>
        <taxon>Ruminococcus</taxon>
    </lineage>
</organism>